<reference evidence="10" key="1">
    <citation type="submission" date="2023-04" db="EMBL/GenBank/DDBJ databases">
        <title>Phytophthora lilii NBRC 32176.</title>
        <authorList>
            <person name="Ichikawa N."/>
            <person name="Sato H."/>
            <person name="Tonouchi N."/>
        </authorList>
    </citation>
    <scope>NUCLEOTIDE SEQUENCE</scope>
    <source>
        <strain evidence="10">NBRC 32176</strain>
    </source>
</reference>
<sequence>MGRLAHILIGSLAEDYLPDTKTAIKYADVAVESSARFLARRRHLPQKLHPYRRNGDHLLPLQHQTITITKLVQHQHYITSPYHTTSLRCSIFWFRMCTFDTASCISCHHQRKRELQSPHVSIAAHAPLGFRPPDAASPSGTTPTTPAAHNHHEHSTSSPHPPPVPHTRSGPPRESLPGAWSIAKFKGSSDVRHTNPSSCRRRYTILHKSISDWGDSYVKMTEAKSLLLTLLLLAASAASLDAVQFDVRRRAEKCLSDEVAQGSLVVVHYNVIGGTRGQSGVALSITDPLRKFLKQDANIDTSSDDIYKFSFTADAGGIYAVCFVNSNDKPVRVMLDFKHGVEAKDYTEVAKREHLMPVEKELRKMEDTVDEIHREMLYMREREATMRNTNESTNSRVLWFSFFSIVVLLGMGVWQVMYLKKFFKSKKLI</sequence>
<feature type="transmembrane region" description="Helical" evidence="8">
    <location>
        <begin position="397"/>
        <end position="419"/>
    </location>
</feature>
<keyword evidence="11" id="KW-1185">Reference proteome</keyword>
<dbReference type="OrthoDB" id="1929172at2759"/>
<evidence type="ECO:0000256" key="8">
    <source>
        <dbReference type="SAM" id="Phobius"/>
    </source>
</evidence>
<evidence type="ECO:0000256" key="7">
    <source>
        <dbReference type="SAM" id="MobiDB-lite"/>
    </source>
</evidence>
<protein>
    <submittedName>
        <fullName evidence="10">Unnamed protein product</fullName>
    </submittedName>
</protein>
<keyword evidence="3 8" id="KW-0812">Transmembrane</keyword>
<gene>
    <name evidence="10" type="ORF">Plil01_000065500</name>
</gene>
<dbReference type="Pfam" id="PF01105">
    <property type="entry name" value="EMP24_GP25L"/>
    <property type="match status" value="1"/>
</dbReference>
<keyword evidence="6 8" id="KW-0472">Membrane</keyword>
<keyword evidence="4" id="KW-0732">Signal</keyword>
<name>A0A9W6WEY6_9STRA</name>
<evidence type="ECO:0000313" key="11">
    <source>
        <dbReference type="Proteomes" id="UP001165083"/>
    </source>
</evidence>
<comment type="subcellular location">
    <subcellularLocation>
        <location evidence="1">Membrane</location>
        <topology evidence="1">Single-pass type I membrane protein</topology>
    </subcellularLocation>
</comment>
<accession>A0A9W6WEY6</accession>
<feature type="region of interest" description="Disordered" evidence="7">
    <location>
        <begin position="127"/>
        <end position="179"/>
    </location>
</feature>
<organism evidence="10 11">
    <name type="scientific">Phytophthora lilii</name>
    <dbReference type="NCBI Taxonomy" id="2077276"/>
    <lineage>
        <taxon>Eukaryota</taxon>
        <taxon>Sar</taxon>
        <taxon>Stramenopiles</taxon>
        <taxon>Oomycota</taxon>
        <taxon>Peronosporomycetes</taxon>
        <taxon>Peronosporales</taxon>
        <taxon>Peronosporaceae</taxon>
        <taxon>Phytophthora</taxon>
    </lineage>
</organism>
<dbReference type="Proteomes" id="UP001165083">
    <property type="component" value="Unassembled WGS sequence"/>
</dbReference>
<dbReference type="InterPro" id="IPR009038">
    <property type="entry name" value="GOLD_dom"/>
</dbReference>
<feature type="domain" description="GOLD" evidence="9">
    <location>
        <begin position="252"/>
        <end position="364"/>
    </location>
</feature>
<evidence type="ECO:0000256" key="1">
    <source>
        <dbReference type="ARBA" id="ARBA00004479"/>
    </source>
</evidence>
<dbReference type="AlphaFoldDB" id="A0A9W6WEY6"/>
<dbReference type="SMART" id="SM01190">
    <property type="entry name" value="EMP24_GP25L"/>
    <property type="match status" value="1"/>
</dbReference>
<comment type="caution">
    <text evidence="10">The sequence shown here is derived from an EMBL/GenBank/DDBJ whole genome shotgun (WGS) entry which is preliminary data.</text>
</comment>
<feature type="compositionally biased region" description="Low complexity" evidence="7">
    <location>
        <begin position="132"/>
        <end position="148"/>
    </location>
</feature>
<dbReference type="PANTHER" id="PTHR22811">
    <property type="entry name" value="TRANSMEMBRANE EMP24 DOMAIN-CONTAINING PROTEIN"/>
    <property type="match status" value="1"/>
</dbReference>
<dbReference type="InterPro" id="IPR015720">
    <property type="entry name" value="Emp24-like"/>
</dbReference>
<dbReference type="GO" id="GO:0016020">
    <property type="term" value="C:membrane"/>
    <property type="evidence" value="ECO:0007669"/>
    <property type="project" value="UniProtKB-SubCell"/>
</dbReference>
<evidence type="ECO:0000256" key="3">
    <source>
        <dbReference type="ARBA" id="ARBA00022692"/>
    </source>
</evidence>
<dbReference type="EMBL" id="BSXW01000019">
    <property type="protein sequence ID" value="GMF09782.1"/>
    <property type="molecule type" value="Genomic_DNA"/>
</dbReference>
<evidence type="ECO:0000256" key="5">
    <source>
        <dbReference type="ARBA" id="ARBA00022989"/>
    </source>
</evidence>
<keyword evidence="5 8" id="KW-1133">Transmembrane helix</keyword>
<comment type="similarity">
    <text evidence="2">Belongs to the EMP24/GP25L family.</text>
</comment>
<evidence type="ECO:0000256" key="6">
    <source>
        <dbReference type="ARBA" id="ARBA00023136"/>
    </source>
</evidence>
<evidence type="ECO:0000259" key="9">
    <source>
        <dbReference type="PROSITE" id="PS50866"/>
    </source>
</evidence>
<evidence type="ECO:0000313" key="10">
    <source>
        <dbReference type="EMBL" id="GMF09782.1"/>
    </source>
</evidence>
<evidence type="ECO:0000256" key="2">
    <source>
        <dbReference type="ARBA" id="ARBA00007104"/>
    </source>
</evidence>
<dbReference type="PROSITE" id="PS50866">
    <property type="entry name" value="GOLD"/>
    <property type="match status" value="1"/>
</dbReference>
<proteinExistence type="inferred from homology"/>
<evidence type="ECO:0000256" key="4">
    <source>
        <dbReference type="ARBA" id="ARBA00022729"/>
    </source>
</evidence>